<dbReference type="Proteomes" id="UP000590564">
    <property type="component" value="Unassembled WGS sequence"/>
</dbReference>
<evidence type="ECO:0000313" key="7">
    <source>
        <dbReference type="Proteomes" id="UP000567099"/>
    </source>
</evidence>
<dbReference type="EMBL" id="JACHED010000005">
    <property type="protein sequence ID" value="MBB6497745.1"/>
    <property type="molecule type" value="Genomic_DNA"/>
</dbReference>
<evidence type="ECO:0000313" key="5">
    <source>
        <dbReference type="EMBL" id="MBB6497745.1"/>
    </source>
</evidence>
<evidence type="ECO:0000313" key="4">
    <source>
        <dbReference type="EMBL" id="MBA2864473.1"/>
    </source>
</evidence>
<gene>
    <name evidence="3" type="primary">rimK_1</name>
    <name evidence="4" type="ORF">HNP94_001495</name>
    <name evidence="5" type="ORF">HNP96_001804</name>
    <name evidence="3" type="ORF">MMJJ_05950</name>
</gene>
<proteinExistence type="predicted"/>
<dbReference type="Gene3D" id="3.30.470.20">
    <property type="entry name" value="ATP-grasp fold, B domain"/>
    <property type="match status" value="1"/>
</dbReference>
<dbReference type="GO" id="GO:0005737">
    <property type="term" value="C:cytoplasm"/>
    <property type="evidence" value="ECO:0007669"/>
    <property type="project" value="TreeGrafter"/>
</dbReference>
<dbReference type="InterPro" id="IPR013651">
    <property type="entry name" value="ATP-grasp_RimK-type"/>
</dbReference>
<dbReference type="Pfam" id="PF08443">
    <property type="entry name" value="RimK"/>
    <property type="match status" value="1"/>
</dbReference>
<accession>A0A2L1C9E7</accession>
<dbReference type="PANTHER" id="PTHR21621">
    <property type="entry name" value="RIBOSOMAL PROTEIN S6 MODIFICATION PROTEIN"/>
    <property type="match status" value="1"/>
</dbReference>
<dbReference type="Proteomes" id="UP000567099">
    <property type="component" value="Unassembled WGS sequence"/>
</dbReference>
<organism evidence="3 6">
    <name type="scientific">Methanococcus maripaludis</name>
    <name type="common">Methanococcus deltae</name>
    <dbReference type="NCBI Taxonomy" id="39152"/>
    <lineage>
        <taxon>Archaea</taxon>
        <taxon>Methanobacteriati</taxon>
        <taxon>Methanobacteriota</taxon>
        <taxon>Methanomada group</taxon>
        <taxon>Methanococci</taxon>
        <taxon>Methanococcales</taxon>
        <taxon>Methanococcaceae</taxon>
        <taxon>Methanococcus</taxon>
    </lineage>
</organism>
<dbReference type="AlphaFoldDB" id="A0A2L1C9E7"/>
<keyword evidence="1" id="KW-0067">ATP-binding</keyword>
<dbReference type="PROSITE" id="PS50975">
    <property type="entry name" value="ATP_GRASP"/>
    <property type="match status" value="1"/>
</dbReference>
<name>A0A2L1C9E7_METMI</name>
<feature type="domain" description="ATP-grasp" evidence="2">
    <location>
        <begin position="96"/>
        <end position="288"/>
    </location>
</feature>
<dbReference type="KEGG" id="mmad:MMJJ_05950"/>
<reference evidence="3" key="2">
    <citation type="submission" date="2018-02" db="EMBL/GenBank/DDBJ databases">
        <title>Complete genome sequence of the Methanococcus maripaludis type strain JJ (DSM 2067), a model for selenoprotein synthesis in Archaea.</title>
        <authorList>
            <person name="Poehlein A."/>
            <person name="Heym D."/>
            <person name="Quitzke V."/>
            <person name="Fersch J."/>
            <person name="Daniel R."/>
            <person name="Rother M."/>
        </authorList>
    </citation>
    <scope>NUCLEOTIDE SEQUENCE [LARGE SCALE GENOMIC DNA]</scope>
    <source>
        <strain evidence="3">DSM 2067</strain>
    </source>
</reference>
<evidence type="ECO:0000313" key="6">
    <source>
        <dbReference type="Proteomes" id="UP000239462"/>
    </source>
</evidence>
<evidence type="ECO:0000259" key="2">
    <source>
        <dbReference type="PROSITE" id="PS50975"/>
    </source>
</evidence>
<dbReference type="PANTHER" id="PTHR21621:SF0">
    <property type="entry name" value="BETA-CITRYLGLUTAMATE SYNTHASE B-RELATED"/>
    <property type="match status" value="1"/>
</dbReference>
<dbReference type="Gene3D" id="3.30.1490.20">
    <property type="entry name" value="ATP-grasp fold, A domain"/>
    <property type="match status" value="1"/>
</dbReference>
<dbReference type="GO" id="GO:0046872">
    <property type="term" value="F:metal ion binding"/>
    <property type="evidence" value="ECO:0007669"/>
    <property type="project" value="InterPro"/>
</dbReference>
<dbReference type="GO" id="GO:0016879">
    <property type="term" value="F:ligase activity, forming carbon-nitrogen bonds"/>
    <property type="evidence" value="ECO:0007669"/>
    <property type="project" value="TreeGrafter"/>
</dbReference>
<keyword evidence="1" id="KW-0547">Nucleotide-binding</keyword>
<dbReference type="EMBL" id="JACDUO010000002">
    <property type="protein sequence ID" value="MBA2864473.1"/>
    <property type="molecule type" value="Genomic_DNA"/>
</dbReference>
<protein>
    <submittedName>
        <fullName evidence="4">Glutathione synthase/RimK-type ligase-like ATP-grasp enzyme</fullName>
    </submittedName>
    <submittedName>
        <fullName evidence="3">Ribosomal protein S6 modification protein</fullName>
    </submittedName>
</protein>
<reference evidence="6" key="1">
    <citation type="journal article" date="2018" name="Genome Announc.">
        <title>Complete Genome Sequence of the Methanococcus maripaludis Type Strain JJ (DSM 2067), a Model for Selenoprotein Synthesis in Archaea.</title>
        <authorList>
            <person name="Poehlein A."/>
            <person name="Heym D."/>
            <person name="Quitzke V."/>
            <person name="Fersch J."/>
            <person name="Daniel R."/>
            <person name="Rother M."/>
        </authorList>
    </citation>
    <scope>NUCLEOTIDE SEQUENCE [LARGE SCALE GENOMIC DNA]</scope>
    <source>
        <strain evidence="6">DSM 2067</strain>
    </source>
</reference>
<dbReference type="InterPro" id="IPR011761">
    <property type="entry name" value="ATP-grasp"/>
</dbReference>
<keyword evidence="4" id="KW-0436">Ligase</keyword>
<dbReference type="RefSeq" id="WP_104837617.1">
    <property type="nucleotide sequence ID" value="NZ_CP026606.1"/>
</dbReference>
<reference evidence="4 7" key="3">
    <citation type="submission" date="2020-07" db="EMBL/GenBank/DDBJ databases">
        <title>Genomic Encyclopedia of Type Strains, Phase IV (KMG-V): Genome sequencing to study the core and pangenomes of soil and plant-associated prokaryotes.</title>
        <authorList>
            <person name="Whitman W."/>
        </authorList>
    </citation>
    <scope>NUCLEOTIDE SEQUENCE [LARGE SCALE GENOMIC DNA]</scope>
    <source>
        <strain evidence="4 7">C13</strain>
        <strain evidence="5 8">D1</strain>
    </source>
</reference>
<dbReference type="GO" id="GO:0005524">
    <property type="term" value="F:ATP binding"/>
    <property type="evidence" value="ECO:0007669"/>
    <property type="project" value="UniProtKB-UniRule"/>
</dbReference>
<dbReference type="InterPro" id="IPR013815">
    <property type="entry name" value="ATP_grasp_subdomain_1"/>
</dbReference>
<dbReference type="GeneID" id="36101687"/>
<dbReference type="SUPFAM" id="SSF56059">
    <property type="entry name" value="Glutathione synthetase ATP-binding domain-like"/>
    <property type="match status" value="1"/>
</dbReference>
<evidence type="ECO:0000256" key="1">
    <source>
        <dbReference type="PROSITE-ProRule" id="PRU00409"/>
    </source>
</evidence>
<dbReference type="EMBL" id="CP026606">
    <property type="protein sequence ID" value="AVB76011.1"/>
    <property type="molecule type" value="Genomic_DNA"/>
</dbReference>
<evidence type="ECO:0000313" key="8">
    <source>
        <dbReference type="Proteomes" id="UP000590564"/>
    </source>
</evidence>
<evidence type="ECO:0000313" key="3">
    <source>
        <dbReference type="EMBL" id="AVB76011.1"/>
    </source>
</evidence>
<sequence>MGKFGVFVDRQTLSSSNQLQSLIRFRDIAESMGHEFYFLFPNEIHKIKTLDGLFIRSKTDPMNISYVASRIAELNGVKVIDDSKSIQICADKINMYLHMIKNNVTLPKTKFLRKSENKPENLKGIVEEIGLPLILKEPSTSFSMRVEKVNTLEEFSKVASRFLRLSDVLVAQEFVETRFDWRVGILNGEVIYACKYLIPKETFKIHDCVDGHRVYCTVESVMFDEVPNEVITTALKAANAVGTGLYGVDLKENAGNVYVIEVNDNPSLETTEDEFYPEAYSKIVSYIMNDSRQKFSDGKMKFSEVIDPDGVANDRN</sequence>
<dbReference type="Proteomes" id="UP000239462">
    <property type="component" value="Chromosome"/>
</dbReference>